<dbReference type="EMBL" id="UYSU01039267">
    <property type="protein sequence ID" value="VDM01130.1"/>
    <property type="molecule type" value="Genomic_DNA"/>
</dbReference>
<reference evidence="3" key="1">
    <citation type="submission" date="2016-06" db="UniProtKB">
        <authorList>
            <consortium name="WormBaseParasite"/>
        </authorList>
    </citation>
    <scope>IDENTIFICATION</scope>
</reference>
<dbReference type="WBParaSite" id="SSLN_0001530201-mRNA-1">
    <property type="protein sequence ID" value="SSLN_0001530201-mRNA-1"/>
    <property type="gene ID" value="SSLN_0001530201"/>
</dbReference>
<keyword evidence="2" id="KW-1185">Reference proteome</keyword>
<reference evidence="1 2" key="2">
    <citation type="submission" date="2018-11" db="EMBL/GenBank/DDBJ databases">
        <authorList>
            <consortium name="Pathogen Informatics"/>
        </authorList>
    </citation>
    <scope>NUCLEOTIDE SEQUENCE [LARGE SCALE GENOMIC DNA]</scope>
    <source>
        <strain evidence="1 2">NST_G2</strain>
    </source>
</reference>
<proteinExistence type="predicted"/>
<accession>A0A183TE46</accession>
<name>A0A183TE46_SCHSO</name>
<evidence type="ECO:0000313" key="1">
    <source>
        <dbReference type="EMBL" id="VDM01130.1"/>
    </source>
</evidence>
<evidence type="ECO:0000313" key="3">
    <source>
        <dbReference type="WBParaSite" id="SSLN_0001530201-mRNA-1"/>
    </source>
</evidence>
<sequence length="95" mass="9809">MLGLTSSVASHGSQITKYAVFKLKPTTIPPSPSPAPYPPGCSGESAHTSSLAIAAHSETQFAEQGQLGDVGAGYTFFWSGRPKAELRDAGVAFAI</sequence>
<protein>
    <submittedName>
        <fullName evidence="1 3">Uncharacterized protein</fullName>
    </submittedName>
</protein>
<gene>
    <name evidence="1" type="ORF">SSLN_LOCUS14744</name>
</gene>
<evidence type="ECO:0000313" key="2">
    <source>
        <dbReference type="Proteomes" id="UP000275846"/>
    </source>
</evidence>
<dbReference type="OrthoDB" id="6242194at2759"/>
<dbReference type="AlphaFoldDB" id="A0A183TE46"/>
<organism evidence="3">
    <name type="scientific">Schistocephalus solidus</name>
    <name type="common">Tapeworm</name>
    <dbReference type="NCBI Taxonomy" id="70667"/>
    <lineage>
        <taxon>Eukaryota</taxon>
        <taxon>Metazoa</taxon>
        <taxon>Spiralia</taxon>
        <taxon>Lophotrochozoa</taxon>
        <taxon>Platyhelminthes</taxon>
        <taxon>Cestoda</taxon>
        <taxon>Eucestoda</taxon>
        <taxon>Diphyllobothriidea</taxon>
        <taxon>Diphyllobothriidae</taxon>
        <taxon>Schistocephalus</taxon>
    </lineage>
</organism>
<dbReference type="Proteomes" id="UP000275846">
    <property type="component" value="Unassembled WGS sequence"/>
</dbReference>